<proteinExistence type="predicted"/>
<dbReference type="GO" id="GO:0005634">
    <property type="term" value="C:nucleus"/>
    <property type="evidence" value="ECO:0007669"/>
    <property type="project" value="TreeGrafter"/>
</dbReference>
<dbReference type="EMBL" id="KV923600">
    <property type="protein sequence ID" value="PIO40792.1"/>
    <property type="molecule type" value="Genomic_DNA"/>
</dbReference>
<organism evidence="2 3">
    <name type="scientific">Aquarana catesbeiana</name>
    <name type="common">American bullfrog</name>
    <name type="synonym">Rana catesbeiana</name>
    <dbReference type="NCBI Taxonomy" id="8400"/>
    <lineage>
        <taxon>Eukaryota</taxon>
        <taxon>Metazoa</taxon>
        <taxon>Chordata</taxon>
        <taxon>Craniata</taxon>
        <taxon>Vertebrata</taxon>
        <taxon>Euteleostomi</taxon>
        <taxon>Amphibia</taxon>
        <taxon>Batrachia</taxon>
        <taxon>Anura</taxon>
        <taxon>Neobatrachia</taxon>
        <taxon>Ranoidea</taxon>
        <taxon>Ranidae</taxon>
        <taxon>Aquarana</taxon>
    </lineage>
</organism>
<feature type="non-terminal residue" evidence="2">
    <location>
        <position position="58"/>
    </location>
</feature>
<dbReference type="InterPro" id="IPR052594">
    <property type="entry name" value="J_domain-containing_protein"/>
</dbReference>
<dbReference type="InterPro" id="IPR056453">
    <property type="entry name" value="HTH_DNAJC9"/>
</dbReference>
<dbReference type="AlphaFoldDB" id="A0A2G9SL63"/>
<reference evidence="3" key="1">
    <citation type="journal article" date="2017" name="Nat. Commun.">
        <title>The North American bullfrog draft genome provides insight into hormonal regulation of long noncoding RNA.</title>
        <authorList>
            <person name="Hammond S.A."/>
            <person name="Warren R.L."/>
            <person name="Vandervalk B.P."/>
            <person name="Kucuk E."/>
            <person name="Khan H."/>
            <person name="Gibb E.A."/>
            <person name="Pandoh P."/>
            <person name="Kirk H."/>
            <person name="Zhao Y."/>
            <person name="Jones M."/>
            <person name="Mungall A.J."/>
            <person name="Coope R."/>
            <person name="Pleasance S."/>
            <person name="Moore R.A."/>
            <person name="Holt R.A."/>
            <person name="Round J.M."/>
            <person name="Ohora S."/>
            <person name="Walle B.V."/>
            <person name="Veldhoen N."/>
            <person name="Helbing C.C."/>
            <person name="Birol I."/>
        </authorList>
    </citation>
    <scope>NUCLEOTIDE SEQUENCE [LARGE SCALE GENOMIC DNA]</scope>
</reference>
<gene>
    <name evidence="2" type="ORF">AB205_0217960</name>
</gene>
<evidence type="ECO:0000313" key="2">
    <source>
        <dbReference type="EMBL" id="PIO40792.1"/>
    </source>
</evidence>
<protein>
    <recommendedName>
        <fullName evidence="1">DNAJC9 HTH domain-containing protein</fullName>
    </recommendedName>
</protein>
<dbReference type="PANTHER" id="PTHR44144:SF1">
    <property type="entry name" value="DNAJ HOMOLOG SUBFAMILY C MEMBER 9"/>
    <property type="match status" value="1"/>
</dbReference>
<dbReference type="PANTHER" id="PTHR44144">
    <property type="entry name" value="DNAJ HOMOLOG SUBFAMILY C MEMBER 9"/>
    <property type="match status" value="1"/>
</dbReference>
<sequence>MDFEGDMDNIMDSVIFADIDNEPRIREIIQKAIKKKEVPTYDTYVKEPKKKREKRRKR</sequence>
<dbReference type="Pfam" id="PF23302">
    <property type="entry name" value="HTH_DNAJC9"/>
    <property type="match status" value="1"/>
</dbReference>
<evidence type="ECO:0000259" key="1">
    <source>
        <dbReference type="Pfam" id="PF23302"/>
    </source>
</evidence>
<dbReference type="OrthoDB" id="110024at2759"/>
<dbReference type="Proteomes" id="UP000228934">
    <property type="component" value="Unassembled WGS sequence"/>
</dbReference>
<name>A0A2G9SL63_AQUCT</name>
<evidence type="ECO:0000313" key="3">
    <source>
        <dbReference type="Proteomes" id="UP000228934"/>
    </source>
</evidence>
<keyword evidence="3" id="KW-1185">Reference proteome</keyword>
<dbReference type="GO" id="GO:0031072">
    <property type="term" value="F:heat shock protein binding"/>
    <property type="evidence" value="ECO:0007669"/>
    <property type="project" value="TreeGrafter"/>
</dbReference>
<dbReference type="GO" id="GO:0005737">
    <property type="term" value="C:cytoplasm"/>
    <property type="evidence" value="ECO:0007669"/>
    <property type="project" value="TreeGrafter"/>
</dbReference>
<feature type="domain" description="DNAJC9 HTH" evidence="1">
    <location>
        <begin position="2"/>
        <end position="54"/>
    </location>
</feature>
<accession>A0A2G9SL63</accession>